<dbReference type="EMBL" id="JAGFBR010000019">
    <property type="protein sequence ID" value="KAH0448783.1"/>
    <property type="molecule type" value="Genomic_DNA"/>
</dbReference>
<dbReference type="Proteomes" id="UP000775213">
    <property type="component" value="Unassembled WGS sequence"/>
</dbReference>
<keyword evidence="2" id="KW-1185">Reference proteome</keyword>
<proteinExistence type="predicted"/>
<dbReference type="AlphaFoldDB" id="A0AAV7FZA7"/>
<evidence type="ECO:0000313" key="1">
    <source>
        <dbReference type="EMBL" id="KAH0448783.1"/>
    </source>
</evidence>
<protein>
    <submittedName>
        <fullName evidence="1">Uncharacterized protein</fullName>
    </submittedName>
</protein>
<name>A0AAV7FZA7_DENCH</name>
<evidence type="ECO:0000313" key="2">
    <source>
        <dbReference type="Proteomes" id="UP000775213"/>
    </source>
</evidence>
<comment type="caution">
    <text evidence="1">The sequence shown here is derived from an EMBL/GenBank/DDBJ whole genome shotgun (WGS) entry which is preliminary data.</text>
</comment>
<reference evidence="1 2" key="1">
    <citation type="journal article" date="2021" name="Hortic Res">
        <title>Chromosome-scale assembly of the Dendrobium chrysotoxum genome enhances the understanding of orchid evolution.</title>
        <authorList>
            <person name="Zhang Y."/>
            <person name="Zhang G.Q."/>
            <person name="Zhang D."/>
            <person name="Liu X.D."/>
            <person name="Xu X.Y."/>
            <person name="Sun W.H."/>
            <person name="Yu X."/>
            <person name="Zhu X."/>
            <person name="Wang Z.W."/>
            <person name="Zhao X."/>
            <person name="Zhong W.Y."/>
            <person name="Chen H."/>
            <person name="Yin W.L."/>
            <person name="Huang T."/>
            <person name="Niu S.C."/>
            <person name="Liu Z.J."/>
        </authorList>
    </citation>
    <scope>NUCLEOTIDE SEQUENCE [LARGE SCALE GENOMIC DNA]</scope>
    <source>
        <strain evidence="1">Lindl</strain>
    </source>
</reference>
<organism evidence="1 2">
    <name type="scientific">Dendrobium chrysotoxum</name>
    <name type="common">Orchid</name>
    <dbReference type="NCBI Taxonomy" id="161865"/>
    <lineage>
        <taxon>Eukaryota</taxon>
        <taxon>Viridiplantae</taxon>
        <taxon>Streptophyta</taxon>
        <taxon>Embryophyta</taxon>
        <taxon>Tracheophyta</taxon>
        <taxon>Spermatophyta</taxon>
        <taxon>Magnoliopsida</taxon>
        <taxon>Liliopsida</taxon>
        <taxon>Asparagales</taxon>
        <taxon>Orchidaceae</taxon>
        <taxon>Epidendroideae</taxon>
        <taxon>Malaxideae</taxon>
        <taxon>Dendrobiinae</taxon>
        <taxon>Dendrobium</taxon>
    </lineage>
</organism>
<sequence length="68" mass="8000">MGLIISSFLYDDKSMLVVDADEATTYYGFPSLWIFEEEVHVLATPFKFALIWKFSFHRPPLDAIQFFF</sequence>
<accession>A0AAV7FZA7</accession>
<gene>
    <name evidence="1" type="ORF">IEQ34_022583</name>
</gene>